<sequence>MRAHLDRKTFLSSYLAYPESLPQSLVARHSPGAAPLQPPVPLSTDHSVFYSTVAPSPPPSTAAQSPVVSSVTESLPSTASHSPRPPSSPPHSAQPQTPRNLSPQSQHDDDTRLPLPQYVLEQLTKEKMYQDKTWVGLPNNQDPKMKELDTYQPLLRILTRIASLTEEYYKMIERVRIPGKWIDSSNISLQKWSRSRVADLRPDIVFAYDSPSHEKSVGNEIFWSRTFSMLEVKMQPLLEVLDAQVSTYASHILAEQVDRLFVNALALRSCELQVYRFDRSGFVCLKKKINIHESPEDFIQVVASFSYLSPADLGWDPTCKVWDSATKSPRPSYELSQDTFRGRGVYDIPWVLEVADESFVTIGAVNGKRSLSIWGRSTFVVRAVTLVDWENKNATAKVYILKQCWQRLPGLEINPDAIDLQNSANSDYETPDQSDRDELIQQFGEVDKKPFEEIVMERVGWTDRLKKSCMVEMNGKPITTFGTIRKGHAVVATPLRTSQLDNLGLRRPHNRL</sequence>
<comment type="caution">
    <text evidence="3">The sequence shown here is derived from an EMBL/GenBank/DDBJ whole genome shotgun (WGS) entry which is preliminary data.</text>
</comment>
<dbReference type="EMBL" id="JABXXO010000005">
    <property type="protein sequence ID" value="KAF7777870.1"/>
    <property type="molecule type" value="Genomic_DNA"/>
</dbReference>
<gene>
    <name evidence="3" type="ORF">Agabi119p4_3942</name>
</gene>
<proteinExistence type="predicted"/>
<feature type="compositionally biased region" description="Low complexity" evidence="1">
    <location>
        <begin position="61"/>
        <end position="82"/>
    </location>
</feature>
<feature type="region of interest" description="Disordered" evidence="1">
    <location>
        <begin position="51"/>
        <end position="112"/>
    </location>
</feature>
<dbReference type="AlphaFoldDB" id="A0A8H7F5W2"/>
<evidence type="ECO:0000313" key="3">
    <source>
        <dbReference type="EMBL" id="KAF7777870.1"/>
    </source>
</evidence>
<accession>A0A8H7F5W2</accession>
<organism evidence="3 4">
    <name type="scientific">Agaricus bisporus var. burnettii</name>
    <dbReference type="NCBI Taxonomy" id="192524"/>
    <lineage>
        <taxon>Eukaryota</taxon>
        <taxon>Fungi</taxon>
        <taxon>Dikarya</taxon>
        <taxon>Basidiomycota</taxon>
        <taxon>Agaricomycotina</taxon>
        <taxon>Agaricomycetes</taxon>
        <taxon>Agaricomycetidae</taxon>
        <taxon>Agaricales</taxon>
        <taxon>Agaricineae</taxon>
        <taxon>Agaricaceae</taxon>
        <taxon>Agaricus</taxon>
    </lineage>
</organism>
<name>A0A8H7F5W2_AGABI</name>
<dbReference type="Proteomes" id="UP000629468">
    <property type="component" value="Unassembled WGS sequence"/>
</dbReference>
<evidence type="ECO:0000259" key="2">
    <source>
        <dbReference type="Pfam" id="PF17667"/>
    </source>
</evidence>
<protein>
    <recommendedName>
        <fullName evidence="2">Fungal-type protein kinase domain-containing protein</fullName>
    </recommendedName>
</protein>
<feature type="domain" description="Fungal-type protein kinase" evidence="2">
    <location>
        <begin position="202"/>
        <end position="406"/>
    </location>
</feature>
<dbReference type="Pfam" id="PF17667">
    <property type="entry name" value="Pkinase_fungal"/>
    <property type="match status" value="1"/>
</dbReference>
<evidence type="ECO:0000313" key="4">
    <source>
        <dbReference type="Proteomes" id="UP000629468"/>
    </source>
</evidence>
<evidence type="ECO:0000256" key="1">
    <source>
        <dbReference type="SAM" id="MobiDB-lite"/>
    </source>
</evidence>
<reference evidence="3 4" key="1">
    <citation type="journal article" name="Sci. Rep.">
        <title>Telomere-to-telomere assembled and centromere annotated genomes of the two main subspecies of the button mushroom Agaricus bisporus reveal especially polymorphic chromosome ends.</title>
        <authorList>
            <person name="Sonnenberg A.S.M."/>
            <person name="Sedaghat-Telgerd N."/>
            <person name="Lavrijssen B."/>
            <person name="Ohm R.A."/>
            <person name="Hendrickx P.M."/>
            <person name="Scholtmeijer K."/>
            <person name="Baars J.J.P."/>
            <person name="van Peer A."/>
        </authorList>
    </citation>
    <scope>NUCLEOTIDE SEQUENCE [LARGE SCALE GENOMIC DNA]</scope>
    <source>
        <strain evidence="3 4">H119_p4</strain>
    </source>
</reference>
<dbReference type="InterPro" id="IPR040976">
    <property type="entry name" value="Pkinase_fungal"/>
</dbReference>